<reference evidence="1" key="1">
    <citation type="journal article" date="2003" name="Nucleic Acids Res.">
        <title>Esp1396I restriction-modification system: structural organization and mode of regulation.</title>
        <authorList>
            <person name="Cesnaviciene E."/>
            <person name="Mitkaite G."/>
            <person name="Stankevicius K."/>
            <person name="Janulaitis A."/>
            <person name="Lubys A."/>
        </authorList>
    </citation>
    <scope>NUCLEOTIDE SEQUENCE</scope>
    <source>
        <strain evidence="1">RFL1396</strain>
        <plasmid evidence="1">pEsp1396</plasmid>
    </source>
</reference>
<protein>
    <submittedName>
        <fullName evidence="1">Restriction endonuclease</fullName>
    </submittedName>
</protein>
<keyword evidence="1" id="KW-0378">Hydrolase</keyword>
<accession>Q8GGG9</accession>
<dbReference type="AlphaFoldDB" id="Q8GGG9"/>
<dbReference type="EMBL" id="AF527822">
    <property type="protein sequence ID" value="AAO16094.1"/>
    <property type="molecule type" value="Genomic_DNA"/>
</dbReference>
<sequence length="307" mass="35103">MTKNVKLPLLLSRKIYKTGQTRGADDDVIYQNRVSRNSTVLIPFELIMSEGNRGVLRGRYDNGYIVLIPPDYLFGEARNETISVMNDCELTLGVNCLVFYSQRYQYVNYNPNAFGLRSTQPMARTGDLGGDYVSRVSGTTSESMGKISFGYNITASKGAGIRIFEYADKETIEKARIQLEAIYWMCHDSLDAAIQYGMSAEDAEERKRFSFNEAEQQGLLNEIELINNRIIDSDKETVCPLCLAKISAKGFFSKVEQQEFRRVHDLTVTEINLFHINELRYGAFNHKPYNLGWGHHHLQCGSERFWH</sequence>
<keyword evidence="1" id="KW-0255">Endonuclease</keyword>
<dbReference type="REBASE" id="2217">
    <property type="entry name" value="Esp1396I"/>
</dbReference>
<gene>
    <name evidence="1" type="primary">esp1396IR</name>
</gene>
<dbReference type="GO" id="GO:0004519">
    <property type="term" value="F:endonuclease activity"/>
    <property type="evidence" value="ECO:0007669"/>
    <property type="project" value="UniProtKB-KW"/>
</dbReference>
<proteinExistence type="predicted"/>
<dbReference type="InterPro" id="IPR018578">
    <property type="entry name" value="Restrct_endonuc_II_BstXI"/>
</dbReference>
<name>Q8GGG9_9ENTR</name>
<keyword evidence="1" id="KW-0540">Nuclease</keyword>
<dbReference type="RefSeq" id="WP_011116952.1">
    <property type="nucleotide sequence ID" value="NC_004936.1"/>
</dbReference>
<dbReference type="Pfam" id="PF09552">
    <property type="entry name" value="RE_BstXI"/>
    <property type="match status" value="1"/>
</dbReference>
<keyword evidence="1" id="KW-0614">Plasmid</keyword>
<organism evidence="1">
    <name type="scientific">Enterobacter sp. RFL1396</name>
    <dbReference type="NCBI Taxonomy" id="211595"/>
    <lineage>
        <taxon>Bacteria</taxon>
        <taxon>Pseudomonadati</taxon>
        <taxon>Pseudomonadota</taxon>
        <taxon>Gammaproteobacteria</taxon>
        <taxon>Enterobacterales</taxon>
        <taxon>Enterobacteriaceae</taxon>
        <taxon>Enterobacter</taxon>
    </lineage>
</organism>
<evidence type="ECO:0000313" key="1">
    <source>
        <dbReference type="EMBL" id="AAO16094.1"/>
    </source>
</evidence>
<geneLocation type="plasmid" evidence="1">
    <name>pEsp1396</name>
</geneLocation>